<protein>
    <submittedName>
        <fullName evidence="1">Thiosulfate sulfurtransferase PspE</fullName>
    </submittedName>
</protein>
<gene>
    <name evidence="1" type="primary">pspE</name>
    <name evidence="1" type="ORF">CMMCAS07_06485</name>
</gene>
<organism evidence="1 2">
    <name type="scientific">Clavibacter michiganensis subsp. michiganensis</name>
    <dbReference type="NCBI Taxonomy" id="33013"/>
    <lineage>
        <taxon>Bacteria</taxon>
        <taxon>Bacillati</taxon>
        <taxon>Actinomycetota</taxon>
        <taxon>Actinomycetes</taxon>
        <taxon>Micrococcales</taxon>
        <taxon>Microbacteriaceae</taxon>
        <taxon>Clavibacter</taxon>
    </lineage>
</organism>
<proteinExistence type="predicted"/>
<dbReference type="Gene3D" id="3.40.250.10">
    <property type="entry name" value="Rhodanese-like domain"/>
    <property type="match status" value="1"/>
</dbReference>
<dbReference type="AlphaFoldDB" id="A0A1Y3FC22"/>
<dbReference type="GO" id="GO:0016740">
    <property type="term" value="F:transferase activity"/>
    <property type="evidence" value="ECO:0007669"/>
    <property type="project" value="UniProtKB-KW"/>
</dbReference>
<name>A0A1Y3FC22_CLAMM</name>
<accession>A0A1Y3FC22</accession>
<keyword evidence="1" id="KW-0808">Transferase</keyword>
<dbReference type="RefSeq" id="WP_011931298.1">
    <property type="nucleotide sequence ID" value="NZ_CP047051.1"/>
</dbReference>
<reference evidence="1 2" key="1">
    <citation type="submission" date="2016-08" db="EMBL/GenBank/DDBJ databases">
        <title>Genome sequence of Clavibacter michiganensis subsp. michiganensis strain CASJ007.</title>
        <authorList>
            <person name="Thapa S.P."/>
            <person name="Coaker G."/>
        </authorList>
    </citation>
    <scope>NUCLEOTIDE SEQUENCE [LARGE SCALE GENOMIC DNA]</scope>
    <source>
        <strain evidence="1">CASJ007</strain>
    </source>
</reference>
<evidence type="ECO:0000313" key="1">
    <source>
        <dbReference type="EMBL" id="OUE04574.1"/>
    </source>
</evidence>
<dbReference type="InterPro" id="IPR036873">
    <property type="entry name" value="Rhodanese-like_dom_sf"/>
</dbReference>
<dbReference type="Proteomes" id="UP000195062">
    <property type="component" value="Unassembled WGS sequence"/>
</dbReference>
<comment type="caution">
    <text evidence="1">The sequence shown here is derived from an EMBL/GenBank/DDBJ whole genome shotgun (WGS) entry which is preliminary data.</text>
</comment>
<dbReference type="CDD" id="cd00158">
    <property type="entry name" value="RHOD"/>
    <property type="match status" value="1"/>
</dbReference>
<keyword evidence="2" id="KW-1185">Reference proteome</keyword>
<dbReference type="PANTHER" id="PTHR43031:SF1">
    <property type="entry name" value="PYRIDINE NUCLEOTIDE-DISULPHIDE OXIDOREDUCTASE"/>
    <property type="match status" value="1"/>
</dbReference>
<sequence length="99" mass="10236">MTSITVQQLAASAGATIIDVREPDEYAAGHARSAVNVPLSELGERIDGIPADRPVHFICQSGGRSARATEALTACGIDAIEVTGGTTAWIDADLTTDRA</sequence>
<dbReference type="InterPro" id="IPR050229">
    <property type="entry name" value="GlpE_sulfurtransferase"/>
</dbReference>
<dbReference type="EMBL" id="MDHH01000001">
    <property type="protein sequence ID" value="OUE04574.1"/>
    <property type="molecule type" value="Genomic_DNA"/>
</dbReference>
<dbReference type="SMART" id="SM00450">
    <property type="entry name" value="RHOD"/>
    <property type="match status" value="1"/>
</dbReference>
<dbReference type="OMA" id="PYTIICY"/>
<dbReference type="InterPro" id="IPR001763">
    <property type="entry name" value="Rhodanese-like_dom"/>
</dbReference>
<dbReference type="PROSITE" id="PS50206">
    <property type="entry name" value="RHODANESE_3"/>
    <property type="match status" value="1"/>
</dbReference>
<evidence type="ECO:0000313" key="2">
    <source>
        <dbReference type="Proteomes" id="UP000195062"/>
    </source>
</evidence>
<dbReference type="Pfam" id="PF00581">
    <property type="entry name" value="Rhodanese"/>
    <property type="match status" value="1"/>
</dbReference>
<dbReference type="PANTHER" id="PTHR43031">
    <property type="entry name" value="FAD-DEPENDENT OXIDOREDUCTASE"/>
    <property type="match status" value="1"/>
</dbReference>
<dbReference type="SUPFAM" id="SSF52821">
    <property type="entry name" value="Rhodanese/Cell cycle control phosphatase"/>
    <property type="match status" value="1"/>
</dbReference>